<name>A0A2G9ZF85_9BACT</name>
<proteinExistence type="predicted"/>
<evidence type="ECO:0000313" key="1">
    <source>
        <dbReference type="EMBL" id="PIP31832.1"/>
    </source>
</evidence>
<dbReference type="AlphaFoldDB" id="A0A2G9ZF85"/>
<evidence type="ECO:0000313" key="2">
    <source>
        <dbReference type="Proteomes" id="UP000230447"/>
    </source>
</evidence>
<dbReference type="Proteomes" id="UP000230447">
    <property type="component" value="Unassembled WGS sequence"/>
</dbReference>
<evidence type="ECO:0008006" key="3">
    <source>
        <dbReference type="Google" id="ProtNLM"/>
    </source>
</evidence>
<accession>A0A2G9ZF85</accession>
<dbReference type="EMBL" id="PCSB01000029">
    <property type="protein sequence ID" value="PIP31832.1"/>
    <property type="molecule type" value="Genomic_DNA"/>
</dbReference>
<sequence length="73" mass="8752">MTEKNSRKKLELMIPLSQLEKLNQRAKKFGFKNEEEYILFVLDELVREEDYPKQTSAKDQEEMKKKLKALGYI</sequence>
<protein>
    <recommendedName>
        <fullName evidence="3">CopG family transcriptional regulator</fullName>
    </recommendedName>
</protein>
<organism evidence="1 2">
    <name type="scientific">bacterium (Candidatus Gribaldobacteria) CG23_combo_of_CG06-09_8_20_14_all_37_87_8</name>
    <dbReference type="NCBI Taxonomy" id="2014278"/>
    <lineage>
        <taxon>Bacteria</taxon>
        <taxon>Candidatus Gribaldobacteria</taxon>
    </lineage>
</organism>
<gene>
    <name evidence="1" type="ORF">COX24_01400</name>
</gene>
<reference evidence="1 2" key="1">
    <citation type="submission" date="2017-09" db="EMBL/GenBank/DDBJ databases">
        <title>Depth-based differentiation of microbial function through sediment-hosted aquifers and enrichment of novel symbionts in the deep terrestrial subsurface.</title>
        <authorList>
            <person name="Probst A.J."/>
            <person name="Ladd B."/>
            <person name="Jarett J.K."/>
            <person name="Geller-Mcgrath D.E."/>
            <person name="Sieber C.M."/>
            <person name="Emerson J.B."/>
            <person name="Anantharaman K."/>
            <person name="Thomas B.C."/>
            <person name="Malmstrom R."/>
            <person name="Stieglmeier M."/>
            <person name="Klingl A."/>
            <person name="Woyke T."/>
            <person name="Ryan C.M."/>
            <person name="Banfield J.F."/>
        </authorList>
    </citation>
    <scope>NUCLEOTIDE SEQUENCE [LARGE SCALE GENOMIC DNA]</scope>
    <source>
        <strain evidence="1">CG23_combo_of_CG06-09_8_20_14_all_37_87_8</strain>
    </source>
</reference>
<comment type="caution">
    <text evidence="1">The sequence shown here is derived from an EMBL/GenBank/DDBJ whole genome shotgun (WGS) entry which is preliminary data.</text>
</comment>